<keyword evidence="2" id="KW-0813">Transport</keyword>
<feature type="transmembrane region" description="Helical" evidence="6">
    <location>
        <begin position="347"/>
        <end position="365"/>
    </location>
</feature>
<dbReference type="Pfam" id="PF07690">
    <property type="entry name" value="MFS_1"/>
    <property type="match status" value="1"/>
</dbReference>
<dbReference type="InterPro" id="IPR036259">
    <property type="entry name" value="MFS_trans_sf"/>
</dbReference>
<feature type="transmembrane region" description="Helical" evidence="6">
    <location>
        <begin position="73"/>
        <end position="93"/>
    </location>
</feature>
<comment type="subcellular location">
    <subcellularLocation>
        <location evidence="1">Membrane</location>
        <topology evidence="1">Multi-pass membrane protein</topology>
    </subcellularLocation>
</comment>
<keyword evidence="3 6" id="KW-0812">Transmembrane</keyword>
<dbReference type="EMBL" id="CP054139">
    <property type="protein sequence ID" value="QKJ33256.1"/>
    <property type="molecule type" value="Genomic_DNA"/>
</dbReference>
<accession>A0A7D4UHG7</accession>
<dbReference type="GO" id="GO:0016020">
    <property type="term" value="C:membrane"/>
    <property type="evidence" value="ECO:0007669"/>
    <property type="project" value="UniProtKB-SubCell"/>
</dbReference>
<evidence type="ECO:0000259" key="7">
    <source>
        <dbReference type="PROSITE" id="PS50850"/>
    </source>
</evidence>
<feature type="domain" description="Major facilitator superfamily (MFS) profile" evidence="7">
    <location>
        <begin position="8"/>
        <end position="401"/>
    </location>
</feature>
<dbReference type="InterPro" id="IPR020846">
    <property type="entry name" value="MFS_dom"/>
</dbReference>
<dbReference type="PANTHER" id="PTHR23505">
    <property type="entry name" value="SPINSTER"/>
    <property type="match status" value="1"/>
</dbReference>
<dbReference type="GO" id="GO:0022857">
    <property type="term" value="F:transmembrane transporter activity"/>
    <property type="evidence" value="ECO:0007669"/>
    <property type="project" value="InterPro"/>
</dbReference>
<keyword evidence="9" id="KW-1185">Reference proteome</keyword>
<evidence type="ECO:0000256" key="4">
    <source>
        <dbReference type="ARBA" id="ARBA00022989"/>
    </source>
</evidence>
<protein>
    <submittedName>
        <fullName evidence="8">MFS transporter</fullName>
    </submittedName>
</protein>
<proteinExistence type="predicted"/>
<gene>
    <name evidence="8" type="ORF">HQ865_23580</name>
</gene>
<evidence type="ECO:0000256" key="2">
    <source>
        <dbReference type="ARBA" id="ARBA00022448"/>
    </source>
</evidence>
<name>A0A7D4UHG7_9SPHI</name>
<keyword evidence="5 6" id="KW-0472">Membrane</keyword>
<feature type="transmembrane region" description="Helical" evidence="6">
    <location>
        <begin position="133"/>
        <end position="153"/>
    </location>
</feature>
<feature type="transmembrane region" description="Helical" evidence="6">
    <location>
        <begin position="159"/>
        <end position="181"/>
    </location>
</feature>
<dbReference type="PROSITE" id="PS50850">
    <property type="entry name" value="MFS"/>
    <property type="match status" value="1"/>
</dbReference>
<keyword evidence="4 6" id="KW-1133">Transmembrane helix</keyword>
<evidence type="ECO:0000256" key="6">
    <source>
        <dbReference type="SAM" id="Phobius"/>
    </source>
</evidence>
<evidence type="ECO:0000256" key="1">
    <source>
        <dbReference type="ARBA" id="ARBA00004141"/>
    </source>
</evidence>
<dbReference type="SUPFAM" id="SSF103473">
    <property type="entry name" value="MFS general substrate transporter"/>
    <property type="match status" value="1"/>
</dbReference>
<evidence type="ECO:0000313" key="8">
    <source>
        <dbReference type="EMBL" id="QKJ33256.1"/>
    </source>
</evidence>
<feature type="transmembrane region" description="Helical" evidence="6">
    <location>
        <begin position="286"/>
        <end position="303"/>
    </location>
</feature>
<dbReference type="KEGG" id="mmab:HQ865_23580"/>
<dbReference type="InterPro" id="IPR011701">
    <property type="entry name" value="MFS"/>
</dbReference>
<feature type="transmembrane region" description="Helical" evidence="6">
    <location>
        <begin position="309"/>
        <end position="326"/>
    </location>
</feature>
<feature type="transmembrane region" description="Helical" evidence="6">
    <location>
        <begin position="253"/>
        <end position="274"/>
    </location>
</feature>
<dbReference type="Proteomes" id="UP000505355">
    <property type="component" value="Chromosome"/>
</dbReference>
<evidence type="ECO:0000256" key="3">
    <source>
        <dbReference type="ARBA" id="ARBA00022692"/>
    </source>
</evidence>
<feature type="transmembrane region" description="Helical" evidence="6">
    <location>
        <begin position="99"/>
        <end position="121"/>
    </location>
</feature>
<feature type="transmembrane region" description="Helical" evidence="6">
    <location>
        <begin position="377"/>
        <end position="396"/>
    </location>
</feature>
<sequence length="406" mass="44370">MPFRAWLVVGLLCVVGCLNYLDRIMITTMRESIVQSIPMTDAQFGLLTSVFLWVYGILSPVAGFLADRFSRSRVIVTSLFIWSGVTLLTASATSFQGLLVSRALMGVSEACYLPAALALIADYHKGSTRSLAIGIHLAGVMIGQSLGFLGGWIAEDYHWNTAFAAFGGVGIVYSIVLFFFLRDAGNPTDTTSVEEPAGKPKFTEAIKDLFSKPTFIMLLIFWGCLGIVGWMILGWLPTYYKEHFNLSQTKAGLFATGYMYPLSMAGVIFGGFIADRWSKRNNKARILVPIIGLCIAAPAVFMASNTDVVYIALAGFITYAFTRVFTDTNLMPVLCMVADKRYIATGYGVLNMFACIVGGLGIYASGALRDAHVNMALLFRIASFSMIVCALILFMVKKNLENAQKK</sequence>
<feature type="transmembrane region" description="Helical" evidence="6">
    <location>
        <begin position="46"/>
        <end position="66"/>
    </location>
</feature>
<feature type="transmembrane region" description="Helical" evidence="6">
    <location>
        <begin position="215"/>
        <end position="233"/>
    </location>
</feature>
<dbReference type="AlphaFoldDB" id="A0A7D4UHG7"/>
<reference evidence="8 9" key="1">
    <citation type="submission" date="2020-05" db="EMBL/GenBank/DDBJ databases">
        <title>Mucilaginibacter mali sp. nov.</title>
        <authorList>
            <person name="Kim H.S."/>
            <person name="Lee K.C."/>
            <person name="Suh M.K."/>
            <person name="Kim J.-S."/>
            <person name="Han K.-I."/>
            <person name="Eom M.K."/>
            <person name="Shin Y.K."/>
            <person name="Lee J.-S."/>
        </authorList>
    </citation>
    <scope>NUCLEOTIDE SEQUENCE [LARGE SCALE GENOMIC DNA]</scope>
    <source>
        <strain evidence="8 9">G2-14</strain>
    </source>
</reference>
<evidence type="ECO:0000256" key="5">
    <source>
        <dbReference type="ARBA" id="ARBA00023136"/>
    </source>
</evidence>
<organism evidence="8 9">
    <name type="scientific">Mucilaginibacter mali</name>
    <dbReference type="NCBI Taxonomy" id="2740462"/>
    <lineage>
        <taxon>Bacteria</taxon>
        <taxon>Pseudomonadati</taxon>
        <taxon>Bacteroidota</taxon>
        <taxon>Sphingobacteriia</taxon>
        <taxon>Sphingobacteriales</taxon>
        <taxon>Sphingobacteriaceae</taxon>
        <taxon>Mucilaginibacter</taxon>
    </lineage>
</organism>
<dbReference type="Gene3D" id="1.20.1250.20">
    <property type="entry name" value="MFS general substrate transporter like domains"/>
    <property type="match status" value="1"/>
</dbReference>
<dbReference type="InterPro" id="IPR044770">
    <property type="entry name" value="MFS_spinster-like"/>
</dbReference>
<dbReference type="PANTHER" id="PTHR23505:SF79">
    <property type="entry name" value="PROTEIN SPINSTER"/>
    <property type="match status" value="1"/>
</dbReference>
<evidence type="ECO:0000313" key="9">
    <source>
        <dbReference type="Proteomes" id="UP000505355"/>
    </source>
</evidence>